<comment type="caution">
    <text evidence="1">The sequence shown here is derived from an EMBL/GenBank/DDBJ whole genome shotgun (WGS) entry which is preliminary data.</text>
</comment>
<evidence type="ECO:0000313" key="1">
    <source>
        <dbReference type="EMBL" id="KAK9135448.1"/>
    </source>
</evidence>
<evidence type="ECO:0000313" key="2">
    <source>
        <dbReference type="Proteomes" id="UP001420932"/>
    </source>
</evidence>
<gene>
    <name evidence="1" type="ORF">Syun_014778</name>
</gene>
<protein>
    <submittedName>
        <fullName evidence="1">Uncharacterized protein</fullName>
    </submittedName>
</protein>
<organism evidence="1 2">
    <name type="scientific">Stephania yunnanensis</name>
    <dbReference type="NCBI Taxonomy" id="152371"/>
    <lineage>
        <taxon>Eukaryota</taxon>
        <taxon>Viridiplantae</taxon>
        <taxon>Streptophyta</taxon>
        <taxon>Embryophyta</taxon>
        <taxon>Tracheophyta</taxon>
        <taxon>Spermatophyta</taxon>
        <taxon>Magnoliopsida</taxon>
        <taxon>Ranunculales</taxon>
        <taxon>Menispermaceae</taxon>
        <taxon>Menispermoideae</taxon>
        <taxon>Cissampelideae</taxon>
        <taxon>Stephania</taxon>
    </lineage>
</organism>
<keyword evidence="2" id="KW-1185">Reference proteome</keyword>
<dbReference type="Proteomes" id="UP001420932">
    <property type="component" value="Unassembled WGS sequence"/>
</dbReference>
<reference evidence="1 2" key="1">
    <citation type="submission" date="2024-01" db="EMBL/GenBank/DDBJ databases">
        <title>Genome assemblies of Stephania.</title>
        <authorList>
            <person name="Yang L."/>
        </authorList>
    </citation>
    <scope>NUCLEOTIDE SEQUENCE [LARGE SCALE GENOMIC DNA]</scope>
    <source>
        <strain evidence="1">YNDBR</strain>
        <tissue evidence="1">Leaf</tissue>
    </source>
</reference>
<proteinExistence type="predicted"/>
<accession>A0AAP0JJZ2</accession>
<dbReference type="AlphaFoldDB" id="A0AAP0JJZ2"/>
<name>A0AAP0JJZ2_9MAGN</name>
<dbReference type="EMBL" id="JBBNAF010000006">
    <property type="protein sequence ID" value="KAK9135448.1"/>
    <property type="molecule type" value="Genomic_DNA"/>
</dbReference>
<sequence>MIKFSYLPHFLSRLHKSYSYGKLRHSSKTSLWTILHNLNVLVIEINSQVIAPKLFLF</sequence>